<dbReference type="Pfam" id="PF20419">
    <property type="entry name" value="DUF6701"/>
    <property type="match status" value="1"/>
</dbReference>
<gene>
    <name evidence="5" type="ORF">N7380_07455</name>
</gene>
<evidence type="ECO:0000256" key="1">
    <source>
        <dbReference type="ARBA" id="ARBA00022729"/>
    </source>
</evidence>
<evidence type="ECO:0000313" key="6">
    <source>
        <dbReference type="Proteomes" id="UP001158058"/>
    </source>
</evidence>
<keyword evidence="2" id="KW-1015">Disulfide bond</keyword>
<dbReference type="SUPFAM" id="SSF49899">
    <property type="entry name" value="Concanavalin A-like lectins/glucanases"/>
    <property type="match status" value="2"/>
</dbReference>
<accession>A0AB73HWG3</accession>
<dbReference type="Pfam" id="PF13385">
    <property type="entry name" value="Laminin_G_3"/>
    <property type="match status" value="1"/>
</dbReference>
<dbReference type="PANTHER" id="PTHR42535:SF2">
    <property type="entry name" value="CHROMOSOME UNDETERMINED SCAFFOLD_146, WHOLE GENOME SHOTGUN SEQUENCE"/>
    <property type="match status" value="1"/>
</dbReference>
<comment type="caution">
    <text evidence="5">The sequence shown here is derived from an EMBL/GenBank/DDBJ whole genome shotgun (WGS) entry which is preliminary data.</text>
</comment>
<feature type="signal peptide" evidence="3">
    <location>
        <begin position="1"/>
        <end position="22"/>
    </location>
</feature>
<dbReference type="RefSeq" id="WP_280000722.1">
    <property type="nucleotide sequence ID" value="NZ_JAODZF010000004.1"/>
</dbReference>
<sequence>MSRVVLRCLALLAALLVLPAQAVTYTFNTNGNPAVSGTPSICSGNWNRTGGSTFTCDGDLSTASGDVLTVSSATTITVNARRITLTGTTVGATDRAINLRATSNPITATNSTVIGTLTATSGSISLTGGSVSGLVLSNCCAITTNGTNLLGGANSDRDRLSITGGTLQGDFYAGNNPATFTGVNMLSGTVSGASTVTFNDSTLGSPTSYVDVTSANGPVNLNNTNAYGNFNAPGYSTIFVNSPSTVTGTCSPGSTPANACRPAPVLYWALDESQWTGAAGEVLDSTPNGLSGAASNGATTARTAPALPTVDTLGTCGYGVFNAASSQYLQRADNNLLDLRGSFTIGLWVKPRSLPSSGLMSILSKDENYEFHLNPDGTVNWWWQTTGPTATRQFDSTQALSVGQWSHVLIRYAPGDQRIYINGNLAGQASFSGTPVVNGDPLQLGADQGLAGRNFNGELDELRIYGSALSDAQIAALVAERHPCGLNLQCFSDNFNDGSLGDDWAVASRGATAFTPTVSAQRMRLTSNQGNVSTSSTLQRLFPAAGNYIQVQFKYYAYNGSGADGVAVVLSDASVTPQPGAFGGPLGYGTRGDAANPGFAGGWLGVGIDEFGNFSTEGGPGGPGQRPDSVAIRGSGGSNYTSGYRYIAGTTAGLSPGVDSASSASAAPGHTYRITLDGRFSNQARVTVERDTGSGFVVLPNLNAVNVLAAANQQAALPSDFYLSLTGSTGGSTNIHELDDLQVCATDIKPVGQQIDHFEFVYSGTALTCNPQPVTIRACLNSSCSSLFTDPVTVTLTPASYWSAIAPATGGGNTITFSGGTAQARLSVATAGTVSIGATGSVPLAKANVNPVCSTSGCQITYAESGLLLQVPNMLAAKPTAATLSAVRKADNALQCVPAFANVTRSVSFTSAYSNPGSGTQPVVVNGSNVGAAAVSLNLNFDANGTAPLTVRYDDAGEMKLSARYVGGAGSGDEGLELDNRNTDDLFVSKPYGLCLQRPASITGDLSNCNGAGCAVFPGGIRAGDSFPLSIRAVGWQADGEALTAAQLCSGNITTPNFRHDSIGLTSAVVAPSGGDNGVVTPLSYNHALGNVTSSAHSISEVGVFTVTATPPAGAYLDGETVSGGSSDLVGRFIPAYLSAEGSASLTPSCGSTFSYQAQPMGFASGRQPTLTITARNRSGVVTRNYDRGAFWRLGNPAVGAYASITGIATLDARLASDGTATLAVAEADNGDGKRIYSWTGERLLYKQALLPSVDDYPFDAKVEQRFPAAGLTDVDGACHGTGGACQDYVYAFSDQPGSEVRLGRLRIGNAHGSELQSLSLPLVVESWQNIAGGSFQREGMDTCTNLGTPALDMFTGNLALGETTPTLVGPAAGGGSVSLSAPGAGNDGSVQVSFPASPSWLRYPWDGANRQLARGVASFGIYRGAAPLIFRRELYR</sequence>
<name>A0AB73HWG3_AQUAC</name>
<proteinExistence type="predicted"/>
<keyword evidence="1 3" id="KW-0732">Signal</keyword>
<dbReference type="Proteomes" id="UP001158058">
    <property type="component" value="Unassembled WGS sequence"/>
</dbReference>
<dbReference type="InterPro" id="IPR046524">
    <property type="entry name" value="DUF6701"/>
</dbReference>
<feature type="domain" description="LamG-like jellyroll fold" evidence="4">
    <location>
        <begin position="341"/>
        <end position="472"/>
    </location>
</feature>
<reference evidence="5" key="1">
    <citation type="submission" date="2022-09" db="EMBL/GenBank/DDBJ databases">
        <title>Intensive care unit water sources are persistently colonized with multi-drug resistant bacteria and are the site of extensive horizontal gene transfer of antibiotic resistance genes.</title>
        <authorList>
            <person name="Diorio-Toth L."/>
        </authorList>
    </citation>
    <scope>NUCLEOTIDE SEQUENCE</scope>
    <source>
        <strain evidence="5">GD04146</strain>
    </source>
</reference>
<protein>
    <recommendedName>
        <fullName evidence="4">LamG-like jellyroll fold domain-containing protein</fullName>
    </recommendedName>
</protein>
<dbReference type="EMBL" id="JAODZF010000004">
    <property type="protein sequence ID" value="MDH0142149.1"/>
    <property type="molecule type" value="Genomic_DNA"/>
</dbReference>
<dbReference type="InterPro" id="IPR006558">
    <property type="entry name" value="LamG-like"/>
</dbReference>
<dbReference type="Gene3D" id="2.60.120.200">
    <property type="match status" value="2"/>
</dbReference>
<evidence type="ECO:0000256" key="2">
    <source>
        <dbReference type="ARBA" id="ARBA00023157"/>
    </source>
</evidence>
<evidence type="ECO:0000256" key="3">
    <source>
        <dbReference type="SAM" id="SignalP"/>
    </source>
</evidence>
<evidence type="ECO:0000259" key="4">
    <source>
        <dbReference type="SMART" id="SM00560"/>
    </source>
</evidence>
<dbReference type="SMART" id="SM00560">
    <property type="entry name" value="LamGL"/>
    <property type="match status" value="1"/>
</dbReference>
<dbReference type="InterPro" id="IPR013320">
    <property type="entry name" value="ConA-like_dom_sf"/>
</dbReference>
<organism evidence="5 6">
    <name type="scientific">Aquipseudomonas alcaligenes</name>
    <name type="common">Pseudomonas alcaligenes</name>
    <dbReference type="NCBI Taxonomy" id="43263"/>
    <lineage>
        <taxon>Bacteria</taxon>
        <taxon>Pseudomonadati</taxon>
        <taxon>Pseudomonadota</taxon>
        <taxon>Gammaproteobacteria</taxon>
        <taxon>Pseudomonadales</taxon>
        <taxon>Pseudomonadaceae</taxon>
        <taxon>Aquipseudomonas</taxon>
    </lineage>
</organism>
<dbReference type="PANTHER" id="PTHR42535">
    <property type="entry name" value="OOKINETE PROTEIN, PUTATIVE-RELATED"/>
    <property type="match status" value="1"/>
</dbReference>
<evidence type="ECO:0000313" key="5">
    <source>
        <dbReference type="EMBL" id="MDH0142149.1"/>
    </source>
</evidence>
<feature type="chain" id="PRO_5044506593" description="LamG-like jellyroll fold domain-containing protein" evidence="3">
    <location>
        <begin position="23"/>
        <end position="1437"/>
    </location>
</feature>